<keyword evidence="1" id="KW-0812">Transmembrane</keyword>
<keyword evidence="1" id="KW-0472">Membrane</keyword>
<comment type="caution">
    <text evidence="2">The sequence shown here is derived from an EMBL/GenBank/DDBJ whole genome shotgun (WGS) entry which is preliminary data.</text>
</comment>
<dbReference type="RefSeq" id="WP_234516622.1">
    <property type="nucleotide sequence ID" value="NZ_BAAAUF010000020.1"/>
</dbReference>
<proteinExistence type="predicted"/>
<feature type="transmembrane region" description="Helical" evidence="1">
    <location>
        <begin position="47"/>
        <end position="67"/>
    </location>
</feature>
<keyword evidence="1" id="KW-1133">Transmembrane helix</keyword>
<name>A0ABP6LJ82_9ACTN</name>
<protein>
    <submittedName>
        <fullName evidence="2">Uncharacterized protein</fullName>
    </submittedName>
</protein>
<accession>A0ABP6LJ82</accession>
<gene>
    <name evidence="2" type="ORF">GCM10010448_31080</name>
</gene>
<dbReference type="EMBL" id="BAAAUF010000020">
    <property type="protein sequence ID" value="GAA3045917.1"/>
    <property type="molecule type" value="Genomic_DNA"/>
</dbReference>
<evidence type="ECO:0000256" key="1">
    <source>
        <dbReference type="SAM" id="Phobius"/>
    </source>
</evidence>
<feature type="transmembrane region" description="Helical" evidence="1">
    <location>
        <begin position="21"/>
        <end position="41"/>
    </location>
</feature>
<evidence type="ECO:0000313" key="3">
    <source>
        <dbReference type="Proteomes" id="UP001501532"/>
    </source>
</evidence>
<organism evidence="2 3">
    <name type="scientific">Streptomyces glomeratus</name>
    <dbReference type="NCBI Taxonomy" id="284452"/>
    <lineage>
        <taxon>Bacteria</taxon>
        <taxon>Bacillati</taxon>
        <taxon>Actinomycetota</taxon>
        <taxon>Actinomycetes</taxon>
        <taxon>Kitasatosporales</taxon>
        <taxon>Streptomycetaceae</taxon>
        <taxon>Streptomyces</taxon>
    </lineage>
</organism>
<reference evidence="3" key="1">
    <citation type="journal article" date="2019" name="Int. J. Syst. Evol. Microbiol.">
        <title>The Global Catalogue of Microorganisms (GCM) 10K type strain sequencing project: providing services to taxonomists for standard genome sequencing and annotation.</title>
        <authorList>
            <consortium name="The Broad Institute Genomics Platform"/>
            <consortium name="The Broad Institute Genome Sequencing Center for Infectious Disease"/>
            <person name="Wu L."/>
            <person name="Ma J."/>
        </authorList>
    </citation>
    <scope>NUCLEOTIDE SEQUENCE [LARGE SCALE GENOMIC DNA]</scope>
    <source>
        <strain evidence="3">JCM 9091</strain>
    </source>
</reference>
<dbReference type="Proteomes" id="UP001501532">
    <property type="component" value="Unassembled WGS sequence"/>
</dbReference>
<sequence>MTSETAPPAPRGAYAERLRRLHDVYAVGTAAWTLCLFMSLLGHDADVRQVVVLLGLMTAFAVSWLWCTWRLSTGGDTDEQLDEG</sequence>
<evidence type="ECO:0000313" key="2">
    <source>
        <dbReference type="EMBL" id="GAA3045917.1"/>
    </source>
</evidence>
<keyword evidence="3" id="KW-1185">Reference proteome</keyword>